<dbReference type="Proteomes" id="UP000707071">
    <property type="component" value="Unassembled WGS sequence"/>
</dbReference>
<accession>A0A9P7TWP8</accession>
<evidence type="ECO:0000313" key="3">
    <source>
        <dbReference type="EMBL" id="KAG6288773.1"/>
    </source>
</evidence>
<keyword evidence="4" id="KW-1185">Reference proteome</keyword>
<evidence type="ECO:0000313" key="4">
    <source>
        <dbReference type="Proteomes" id="UP000707071"/>
    </source>
</evidence>
<comment type="caution">
    <text evidence="3">The sequence shown here is derived from an EMBL/GenBank/DDBJ whole genome shotgun (WGS) entry which is preliminary data.</text>
</comment>
<keyword evidence="2" id="KW-0812">Transmembrane</keyword>
<feature type="region of interest" description="Disordered" evidence="1">
    <location>
        <begin position="68"/>
        <end position="138"/>
    </location>
</feature>
<keyword evidence="2" id="KW-1133">Transmembrane helix</keyword>
<keyword evidence="2" id="KW-0472">Membrane</keyword>
<proteinExistence type="predicted"/>
<evidence type="ECO:0000256" key="2">
    <source>
        <dbReference type="SAM" id="Phobius"/>
    </source>
</evidence>
<protein>
    <submittedName>
        <fullName evidence="3">Uncharacterized protein</fullName>
    </submittedName>
</protein>
<dbReference type="AlphaFoldDB" id="A0A9P7TWP8"/>
<sequence>MTVISSLNEAEKSGPDARKQILWTCLSALGISIILAIAYMLIWRHDRKHRDTAVDPDVNEWRRRRRLHLPSRSLETRPTEGLNELGEVPPPYNARKPPGTIGDRHEGANEPRISGTGAPPEYPAQPSPTHAANPRNGP</sequence>
<reference evidence="3 4" key="1">
    <citation type="journal article" date="2020" name="bioRxiv">
        <title>Whole genome comparisons of ergot fungi reveals the divergence and evolution of species within the genus Claviceps are the result of varying mechanisms driving genome evolution and host range expansion.</title>
        <authorList>
            <person name="Wyka S.A."/>
            <person name="Mondo S.J."/>
            <person name="Liu M."/>
            <person name="Dettman J."/>
            <person name="Nalam V."/>
            <person name="Broders K.D."/>
        </authorList>
    </citation>
    <scope>NUCLEOTIDE SEQUENCE [LARGE SCALE GENOMIC DNA]</scope>
    <source>
        <strain evidence="3 4">Clav52</strain>
    </source>
</reference>
<organism evidence="3 4">
    <name type="scientific">Claviceps aff. purpurea</name>
    <dbReference type="NCBI Taxonomy" id="1967640"/>
    <lineage>
        <taxon>Eukaryota</taxon>
        <taxon>Fungi</taxon>
        <taxon>Dikarya</taxon>
        <taxon>Ascomycota</taxon>
        <taxon>Pezizomycotina</taxon>
        <taxon>Sordariomycetes</taxon>
        <taxon>Hypocreomycetidae</taxon>
        <taxon>Hypocreales</taxon>
        <taxon>Clavicipitaceae</taxon>
        <taxon>Claviceps</taxon>
    </lineage>
</organism>
<dbReference type="EMBL" id="SRRH01000448">
    <property type="protein sequence ID" value="KAG6288773.1"/>
    <property type="molecule type" value="Genomic_DNA"/>
</dbReference>
<gene>
    <name evidence="3" type="ORF">E4U09_005350</name>
</gene>
<evidence type="ECO:0000256" key="1">
    <source>
        <dbReference type="SAM" id="MobiDB-lite"/>
    </source>
</evidence>
<name>A0A9P7TWP8_9HYPO</name>
<feature type="transmembrane region" description="Helical" evidence="2">
    <location>
        <begin position="20"/>
        <end position="42"/>
    </location>
</feature>